<sequence length="345" mass="38657">MPSVLVNLVGGTDARARTTFSEGLVEVLHGKEQEQISPLRTLDEGVTGYQFELVALRSTLRKEHNQDPLDDDPEETEKLKNLLKASLGPLPTGKLRVTYGSSSPHEILNFIRDVGVDLFDVHWAQHAAEIGVALDFRFPAPNPSEVLWAQHPCPKPRSRTSHTIDVGHNLFSHDYAHDHSRLASSFLDGSCHSQLSATTNVDAPWCPCGACTPVPFTTSLTHDRLTQPPGKPTSTLPPYTRSYIHHLLHTHEMSSHTLLAMHNFFIMDAFFSGIRDVLHRSQTEAGLFEREVERFVATYEDPRRLFTETEKDWAKVESERGKGRLAREKAAQEESEAVVQDVEVV</sequence>
<dbReference type="InterPro" id="IPR002616">
    <property type="entry name" value="tRNA_ribo_trans-like"/>
</dbReference>
<dbReference type="PANTHER" id="PTHR46064">
    <property type="entry name" value="QUEUINE TRNA-RIBOSYLTRANSFERASE ACCESSORY SUBUNIT 2"/>
    <property type="match status" value="1"/>
</dbReference>
<evidence type="ECO:0000313" key="2">
    <source>
        <dbReference type="EMBL" id="THH23281.1"/>
    </source>
</evidence>
<reference evidence="2 3" key="1">
    <citation type="submission" date="2019-02" db="EMBL/GenBank/DDBJ databases">
        <title>Genome sequencing of the rare red list fungi Antrodiella citrinella (Flaviporus citrinellus).</title>
        <authorList>
            <person name="Buettner E."/>
            <person name="Kellner H."/>
        </authorList>
    </citation>
    <scope>NUCLEOTIDE SEQUENCE [LARGE SCALE GENOMIC DNA]</scope>
    <source>
        <strain evidence="2 3">DSM 108506</strain>
    </source>
</reference>
<dbReference type="OrthoDB" id="27601at2759"/>
<dbReference type="Gene3D" id="3.20.20.105">
    <property type="entry name" value="Queuine tRNA-ribosyltransferase-like"/>
    <property type="match status" value="1"/>
</dbReference>
<dbReference type="PANTHER" id="PTHR46064:SF1">
    <property type="entry name" value="QUEUINE TRNA-RIBOSYLTRANSFERASE ACCESSORY SUBUNIT 2"/>
    <property type="match status" value="1"/>
</dbReference>
<evidence type="ECO:0000259" key="1">
    <source>
        <dbReference type="Pfam" id="PF01702"/>
    </source>
</evidence>
<comment type="caution">
    <text evidence="2">The sequence shown here is derived from an EMBL/GenBank/DDBJ whole genome shotgun (WGS) entry which is preliminary data.</text>
</comment>
<name>A0A4S4MF16_9APHY</name>
<dbReference type="GO" id="GO:0006400">
    <property type="term" value="P:tRNA modification"/>
    <property type="evidence" value="ECO:0007669"/>
    <property type="project" value="InterPro"/>
</dbReference>
<dbReference type="SUPFAM" id="SSF51713">
    <property type="entry name" value="tRNA-guanine transglycosylase"/>
    <property type="match status" value="1"/>
</dbReference>
<dbReference type="AlphaFoldDB" id="A0A4S4MF16"/>
<accession>A0A4S4MF16</accession>
<dbReference type="Pfam" id="PF01702">
    <property type="entry name" value="TGT"/>
    <property type="match status" value="1"/>
</dbReference>
<dbReference type="EMBL" id="SGPM01000369">
    <property type="protein sequence ID" value="THH23281.1"/>
    <property type="molecule type" value="Genomic_DNA"/>
</dbReference>
<organism evidence="2 3">
    <name type="scientific">Antrodiella citrinella</name>
    <dbReference type="NCBI Taxonomy" id="2447956"/>
    <lineage>
        <taxon>Eukaryota</taxon>
        <taxon>Fungi</taxon>
        <taxon>Dikarya</taxon>
        <taxon>Basidiomycota</taxon>
        <taxon>Agaricomycotina</taxon>
        <taxon>Agaricomycetes</taxon>
        <taxon>Polyporales</taxon>
        <taxon>Steccherinaceae</taxon>
        <taxon>Antrodiella</taxon>
    </lineage>
</organism>
<feature type="domain" description="tRNA-guanine(15) transglycosylase-like" evidence="1">
    <location>
        <begin position="74"/>
        <end position="283"/>
    </location>
</feature>
<dbReference type="Proteomes" id="UP000308730">
    <property type="component" value="Unassembled WGS sequence"/>
</dbReference>
<gene>
    <name evidence="2" type="ORF">EUX98_g7901</name>
</gene>
<dbReference type="InterPro" id="IPR050852">
    <property type="entry name" value="Queuine_tRNA-ribosyltrfase"/>
</dbReference>
<dbReference type="InterPro" id="IPR036511">
    <property type="entry name" value="TGT-like_sf"/>
</dbReference>
<protein>
    <recommendedName>
        <fullName evidence="1">tRNA-guanine(15) transglycosylase-like domain-containing protein</fullName>
    </recommendedName>
</protein>
<evidence type="ECO:0000313" key="3">
    <source>
        <dbReference type="Proteomes" id="UP000308730"/>
    </source>
</evidence>
<keyword evidence="3" id="KW-1185">Reference proteome</keyword>
<proteinExistence type="predicted"/>